<dbReference type="Gene3D" id="2.10.109.10">
    <property type="entry name" value="Umud Fragment, subunit A"/>
    <property type="match status" value="1"/>
</dbReference>
<evidence type="ECO:0008006" key="2">
    <source>
        <dbReference type="Google" id="ProtNLM"/>
    </source>
</evidence>
<accession>A0AB74U7P7</accession>
<gene>
    <name evidence="1" type="ORF">ABV408_02755</name>
</gene>
<dbReference type="EMBL" id="CP159578">
    <property type="protein sequence ID" value="XCJ80107.1"/>
    <property type="molecule type" value="Genomic_DNA"/>
</dbReference>
<proteinExistence type="predicted"/>
<organism evidence="1">
    <name type="scientific">Salinicola endophyticus</name>
    <dbReference type="NCBI Taxonomy" id="1949083"/>
    <lineage>
        <taxon>Bacteria</taxon>
        <taxon>Pseudomonadati</taxon>
        <taxon>Pseudomonadota</taxon>
        <taxon>Gammaproteobacteria</taxon>
        <taxon>Oceanospirillales</taxon>
        <taxon>Halomonadaceae</taxon>
        <taxon>Salinicola</taxon>
    </lineage>
</organism>
<dbReference type="InterPro" id="IPR036286">
    <property type="entry name" value="LexA/Signal_pep-like_sf"/>
</dbReference>
<name>A0AB74U7P7_9GAMM</name>
<sequence>MRWHNDDWVEVDDAMQVQYLGPLMLGLGHPALTGYDLNSFPPSCYAVELGPAAGCEGPLIEGDVLIVDEDRLPTHEDLIVAKLEGEHLLGRVWRIGGRVRLIPLQGHESLFVSGEILRGVVISQARRYVC</sequence>
<dbReference type="RefSeq" id="WP_353980953.1">
    <property type="nucleotide sequence ID" value="NZ_CP159578.1"/>
</dbReference>
<dbReference type="AlphaFoldDB" id="A0AB74U7P7"/>
<dbReference type="SUPFAM" id="SSF51306">
    <property type="entry name" value="LexA/Signal peptidase"/>
    <property type="match status" value="1"/>
</dbReference>
<evidence type="ECO:0000313" key="1">
    <source>
        <dbReference type="EMBL" id="XCJ80107.1"/>
    </source>
</evidence>
<protein>
    <recommendedName>
        <fullName evidence="2">Peptidase S24/S26A/S26B/S26C domain-containing protein</fullName>
    </recommendedName>
</protein>
<reference evidence="1" key="1">
    <citation type="submission" date="2024-06" db="EMBL/GenBank/DDBJ databases">
        <title>Complete genome of Salinicola endophyticus HNIBRBA4755.</title>
        <authorList>
            <person name="Shin S.Y."/>
            <person name="Kang H."/>
            <person name="Song J."/>
        </authorList>
    </citation>
    <scope>NUCLEOTIDE SEQUENCE</scope>
    <source>
        <strain evidence="1">HNIBRBA4755</strain>
    </source>
</reference>